<evidence type="ECO:0000313" key="4">
    <source>
        <dbReference type="Proteomes" id="UP001253595"/>
    </source>
</evidence>
<dbReference type="EMBL" id="JAVDVX010000001">
    <property type="protein sequence ID" value="MDR7088535.1"/>
    <property type="molecule type" value="Genomic_DNA"/>
</dbReference>
<reference evidence="3 4" key="1">
    <citation type="submission" date="2023-07" db="EMBL/GenBank/DDBJ databases">
        <title>Sorghum-associated microbial communities from plants grown in Nebraska, USA.</title>
        <authorList>
            <person name="Schachtman D."/>
        </authorList>
    </citation>
    <scope>NUCLEOTIDE SEQUENCE [LARGE SCALE GENOMIC DNA]</scope>
    <source>
        <strain evidence="3 4">BE190</strain>
    </source>
</reference>
<proteinExistence type="predicted"/>
<evidence type="ECO:0000313" key="3">
    <source>
        <dbReference type="EMBL" id="MDR7088535.1"/>
    </source>
</evidence>
<dbReference type="InterPro" id="IPR049191">
    <property type="entry name" value="SutA_RBD"/>
</dbReference>
<keyword evidence="4" id="KW-1185">Reference proteome</keyword>
<dbReference type="Proteomes" id="UP001253595">
    <property type="component" value="Unassembled WGS sequence"/>
</dbReference>
<comment type="caution">
    <text evidence="3">The sequence shown here is derived from an EMBL/GenBank/DDBJ whole genome shotgun (WGS) entry which is preliminary data.</text>
</comment>
<feature type="domain" description="Transcriptional regulator SutA RNAP-binding" evidence="2">
    <location>
        <begin position="56"/>
        <end position="90"/>
    </location>
</feature>
<evidence type="ECO:0000259" key="2">
    <source>
        <dbReference type="Pfam" id="PF20661"/>
    </source>
</evidence>
<organism evidence="3 4">
    <name type="scientific">Cellvibrio fibrivorans</name>
    <dbReference type="NCBI Taxonomy" id="126350"/>
    <lineage>
        <taxon>Bacteria</taxon>
        <taxon>Pseudomonadati</taxon>
        <taxon>Pseudomonadota</taxon>
        <taxon>Gammaproteobacteria</taxon>
        <taxon>Cellvibrionales</taxon>
        <taxon>Cellvibrionaceae</taxon>
        <taxon>Cellvibrio</taxon>
    </lineage>
</organism>
<sequence length="103" mass="11063">MTDEDPINDEELEDTGVEGEEDADEVDEALDSDEVSYASPAAKVVESEALEDFSIASRQKARDELEAQIAAFLARGGKINEVPANVTADPPKKPTPDYGGRPI</sequence>
<dbReference type="RefSeq" id="WP_310068295.1">
    <property type="nucleotide sequence ID" value="NZ_JAVDVX010000001.1"/>
</dbReference>
<evidence type="ECO:0000256" key="1">
    <source>
        <dbReference type="SAM" id="MobiDB-lite"/>
    </source>
</evidence>
<feature type="region of interest" description="Disordered" evidence="1">
    <location>
        <begin position="1"/>
        <end position="37"/>
    </location>
</feature>
<accession>A0ABU1UTQ6</accession>
<name>A0ABU1UTQ6_9GAMM</name>
<protein>
    <submittedName>
        <fullName evidence="3">Uncharacterized protein with PIN domain</fullName>
    </submittedName>
</protein>
<feature type="region of interest" description="Disordered" evidence="1">
    <location>
        <begin position="82"/>
        <end position="103"/>
    </location>
</feature>
<feature type="compositionally biased region" description="Acidic residues" evidence="1">
    <location>
        <begin position="1"/>
        <end position="34"/>
    </location>
</feature>
<dbReference type="Pfam" id="PF20661">
    <property type="entry name" value="SutA-RBD"/>
    <property type="match status" value="1"/>
</dbReference>
<gene>
    <name evidence="3" type="ORF">J2X05_000538</name>
</gene>